<gene>
    <name evidence="1" type="ORF">GCM10025868_03720</name>
</gene>
<reference evidence="2" key="1">
    <citation type="journal article" date="2019" name="Int. J. Syst. Evol. Microbiol.">
        <title>The Global Catalogue of Microorganisms (GCM) 10K type strain sequencing project: providing services to taxonomists for standard genome sequencing and annotation.</title>
        <authorList>
            <consortium name="The Broad Institute Genomics Platform"/>
            <consortium name="The Broad Institute Genome Sequencing Center for Infectious Disease"/>
            <person name="Wu L."/>
            <person name="Ma J."/>
        </authorList>
    </citation>
    <scope>NUCLEOTIDE SEQUENCE [LARGE SCALE GENOMIC DNA]</scope>
    <source>
        <strain evidence="2">NBRC 108730</strain>
    </source>
</reference>
<organism evidence="1 2">
    <name type="scientific">Angustibacter aerolatus</name>
    <dbReference type="NCBI Taxonomy" id="1162965"/>
    <lineage>
        <taxon>Bacteria</taxon>
        <taxon>Bacillati</taxon>
        <taxon>Actinomycetota</taxon>
        <taxon>Actinomycetes</taxon>
        <taxon>Kineosporiales</taxon>
        <taxon>Kineosporiaceae</taxon>
    </lineage>
</organism>
<name>A0ABQ6JAB3_9ACTN</name>
<dbReference type="EMBL" id="BSUZ01000001">
    <property type="protein sequence ID" value="GMA85122.1"/>
    <property type="molecule type" value="Genomic_DNA"/>
</dbReference>
<evidence type="ECO:0000313" key="1">
    <source>
        <dbReference type="EMBL" id="GMA85122.1"/>
    </source>
</evidence>
<sequence length="63" mass="6364">MPAVSQRPCPGTPPARTVRRCGPVAGACGSVDREGVALAQVADDLVAVLQDAALPVAEPEQAK</sequence>
<dbReference type="Proteomes" id="UP001157017">
    <property type="component" value="Unassembled WGS sequence"/>
</dbReference>
<comment type="caution">
    <text evidence="1">The sequence shown here is derived from an EMBL/GenBank/DDBJ whole genome shotgun (WGS) entry which is preliminary data.</text>
</comment>
<keyword evidence="2" id="KW-1185">Reference proteome</keyword>
<proteinExistence type="predicted"/>
<protein>
    <submittedName>
        <fullName evidence="1">Uncharacterized protein</fullName>
    </submittedName>
</protein>
<accession>A0ABQ6JAB3</accession>
<evidence type="ECO:0000313" key="2">
    <source>
        <dbReference type="Proteomes" id="UP001157017"/>
    </source>
</evidence>